<organism evidence="2 3">
    <name type="scientific">Coprinopsis marcescibilis</name>
    <name type="common">Agaric fungus</name>
    <name type="synonym">Psathyrella marcescibilis</name>
    <dbReference type="NCBI Taxonomy" id="230819"/>
    <lineage>
        <taxon>Eukaryota</taxon>
        <taxon>Fungi</taxon>
        <taxon>Dikarya</taxon>
        <taxon>Basidiomycota</taxon>
        <taxon>Agaricomycotina</taxon>
        <taxon>Agaricomycetes</taxon>
        <taxon>Agaricomycetidae</taxon>
        <taxon>Agaricales</taxon>
        <taxon>Agaricineae</taxon>
        <taxon>Psathyrellaceae</taxon>
        <taxon>Coprinopsis</taxon>
    </lineage>
</organism>
<dbReference type="SUPFAM" id="SSF51735">
    <property type="entry name" value="NAD(P)-binding Rossmann-fold domains"/>
    <property type="match status" value="1"/>
</dbReference>
<dbReference type="OrthoDB" id="191139at2759"/>
<protein>
    <recommendedName>
        <fullName evidence="4">NAD(P)-binding protein</fullName>
    </recommendedName>
</protein>
<keyword evidence="1" id="KW-0560">Oxidoreductase</keyword>
<reference evidence="2 3" key="1">
    <citation type="journal article" date="2019" name="Nat. Ecol. Evol.">
        <title>Megaphylogeny resolves global patterns of mushroom evolution.</title>
        <authorList>
            <person name="Varga T."/>
            <person name="Krizsan K."/>
            <person name="Foldi C."/>
            <person name="Dima B."/>
            <person name="Sanchez-Garcia M."/>
            <person name="Sanchez-Ramirez S."/>
            <person name="Szollosi G.J."/>
            <person name="Szarkandi J.G."/>
            <person name="Papp V."/>
            <person name="Albert L."/>
            <person name="Andreopoulos W."/>
            <person name="Angelini C."/>
            <person name="Antonin V."/>
            <person name="Barry K.W."/>
            <person name="Bougher N.L."/>
            <person name="Buchanan P."/>
            <person name="Buyck B."/>
            <person name="Bense V."/>
            <person name="Catcheside P."/>
            <person name="Chovatia M."/>
            <person name="Cooper J."/>
            <person name="Damon W."/>
            <person name="Desjardin D."/>
            <person name="Finy P."/>
            <person name="Geml J."/>
            <person name="Haridas S."/>
            <person name="Hughes K."/>
            <person name="Justo A."/>
            <person name="Karasinski D."/>
            <person name="Kautmanova I."/>
            <person name="Kiss B."/>
            <person name="Kocsube S."/>
            <person name="Kotiranta H."/>
            <person name="LaButti K.M."/>
            <person name="Lechner B.E."/>
            <person name="Liimatainen K."/>
            <person name="Lipzen A."/>
            <person name="Lukacs Z."/>
            <person name="Mihaltcheva S."/>
            <person name="Morgado L.N."/>
            <person name="Niskanen T."/>
            <person name="Noordeloos M.E."/>
            <person name="Ohm R.A."/>
            <person name="Ortiz-Santana B."/>
            <person name="Ovrebo C."/>
            <person name="Racz N."/>
            <person name="Riley R."/>
            <person name="Savchenko A."/>
            <person name="Shiryaev A."/>
            <person name="Soop K."/>
            <person name="Spirin V."/>
            <person name="Szebenyi C."/>
            <person name="Tomsovsky M."/>
            <person name="Tulloss R.E."/>
            <person name="Uehling J."/>
            <person name="Grigoriev I.V."/>
            <person name="Vagvolgyi C."/>
            <person name="Papp T."/>
            <person name="Martin F.M."/>
            <person name="Miettinen O."/>
            <person name="Hibbett D.S."/>
            <person name="Nagy L.G."/>
        </authorList>
    </citation>
    <scope>NUCLEOTIDE SEQUENCE [LARGE SCALE GENOMIC DNA]</scope>
    <source>
        <strain evidence="2 3">CBS 121175</strain>
    </source>
</reference>
<proteinExistence type="predicted"/>
<dbReference type="GO" id="GO:0016491">
    <property type="term" value="F:oxidoreductase activity"/>
    <property type="evidence" value="ECO:0007669"/>
    <property type="project" value="UniProtKB-KW"/>
</dbReference>
<evidence type="ECO:0000256" key="1">
    <source>
        <dbReference type="ARBA" id="ARBA00023002"/>
    </source>
</evidence>
<evidence type="ECO:0008006" key="4">
    <source>
        <dbReference type="Google" id="ProtNLM"/>
    </source>
</evidence>
<keyword evidence="3" id="KW-1185">Reference proteome</keyword>
<evidence type="ECO:0000313" key="3">
    <source>
        <dbReference type="Proteomes" id="UP000307440"/>
    </source>
</evidence>
<dbReference type="Gene3D" id="3.40.50.720">
    <property type="entry name" value="NAD(P)-binding Rossmann-like Domain"/>
    <property type="match status" value="1"/>
</dbReference>
<dbReference type="STRING" id="230819.A0A5C3KX39"/>
<sequence length="229" mass="24944">MGIVASVIDESFPPKSKFNVDDIPDLSGKVVIVTGANSEWLTKNGYDLQIGSMVLGHFYLTKLLLPVLISGAKSSPDGKSRVVHTSSIGSLGPSDFDFNVLKDGPARRKMHPGKLYSLAKLGNVLLSNELAKRYGDQGLVSISCNPGNLESDLLRHSPWLLKFVIGLFLHPTKLGALTQLWAGTSAEASQLNGEYLIPWARVGKPNVLALDSKLCSDLWEWMEEQVQDV</sequence>
<evidence type="ECO:0000313" key="2">
    <source>
        <dbReference type="EMBL" id="TFK24393.1"/>
    </source>
</evidence>
<dbReference type="PANTHER" id="PTHR43157:SF31">
    <property type="entry name" value="PHOSPHATIDYLINOSITOL-GLYCAN BIOSYNTHESIS CLASS F PROTEIN"/>
    <property type="match status" value="1"/>
</dbReference>
<dbReference type="Proteomes" id="UP000307440">
    <property type="component" value="Unassembled WGS sequence"/>
</dbReference>
<dbReference type="PANTHER" id="PTHR43157">
    <property type="entry name" value="PHOSPHATIDYLINOSITOL-GLYCAN BIOSYNTHESIS CLASS F PROTEIN-RELATED"/>
    <property type="match status" value="1"/>
</dbReference>
<dbReference type="EMBL" id="ML210201">
    <property type="protein sequence ID" value="TFK24393.1"/>
    <property type="molecule type" value="Genomic_DNA"/>
</dbReference>
<dbReference type="InterPro" id="IPR036291">
    <property type="entry name" value="NAD(P)-bd_dom_sf"/>
</dbReference>
<gene>
    <name evidence="2" type="ORF">FA15DRAFT_417920</name>
</gene>
<name>A0A5C3KX39_COPMA</name>
<accession>A0A5C3KX39</accession>
<dbReference type="AlphaFoldDB" id="A0A5C3KX39"/>